<dbReference type="PROSITE" id="PS50890">
    <property type="entry name" value="PUA"/>
    <property type="match status" value="1"/>
</dbReference>
<feature type="binding site" evidence="8">
    <location>
        <position position="29"/>
    </location>
    <ligand>
        <name>ATP</name>
        <dbReference type="ChEBI" id="CHEBI:30616"/>
    </ligand>
</feature>
<keyword evidence="6 8" id="KW-0418">Kinase</keyword>
<evidence type="ECO:0000256" key="1">
    <source>
        <dbReference type="ARBA" id="ARBA00022490"/>
    </source>
</evidence>
<evidence type="ECO:0000256" key="7">
    <source>
        <dbReference type="ARBA" id="ARBA00022840"/>
    </source>
</evidence>
<protein>
    <recommendedName>
        <fullName evidence="8">Glutamate 5-kinase</fullName>
        <ecNumber evidence="8">2.7.2.11</ecNumber>
    </recommendedName>
    <alternativeName>
        <fullName evidence="8">Gamma-glutamyl kinase</fullName>
        <shortName evidence="8">GK</shortName>
    </alternativeName>
</protein>
<dbReference type="SUPFAM" id="SSF53633">
    <property type="entry name" value="Carbamate kinase-like"/>
    <property type="match status" value="1"/>
</dbReference>
<evidence type="ECO:0000256" key="2">
    <source>
        <dbReference type="ARBA" id="ARBA00022605"/>
    </source>
</evidence>
<dbReference type="InterPro" id="IPR001057">
    <property type="entry name" value="Glu/AcGlu_kinase"/>
</dbReference>
<dbReference type="SUPFAM" id="SSF88697">
    <property type="entry name" value="PUA domain-like"/>
    <property type="match status" value="1"/>
</dbReference>
<dbReference type="AlphaFoldDB" id="A0A212K072"/>
<dbReference type="PANTHER" id="PTHR43654">
    <property type="entry name" value="GLUTAMATE 5-KINASE"/>
    <property type="match status" value="1"/>
</dbReference>
<proteinExistence type="inferred from homology"/>
<dbReference type="InterPro" id="IPR005715">
    <property type="entry name" value="Glu_5kinase/COase_Synthase"/>
</dbReference>
<accession>A0A212K072</accession>
<evidence type="ECO:0000259" key="9">
    <source>
        <dbReference type="SMART" id="SM00359"/>
    </source>
</evidence>
<reference evidence="10" key="1">
    <citation type="submission" date="2016-04" db="EMBL/GenBank/DDBJ databases">
        <authorList>
            <person name="Evans L.H."/>
            <person name="Alamgir A."/>
            <person name="Owens N."/>
            <person name="Weber N.D."/>
            <person name="Virtaneva K."/>
            <person name="Barbian K."/>
            <person name="Babar A."/>
            <person name="Rosenke K."/>
        </authorList>
    </citation>
    <scope>NUCLEOTIDE SEQUENCE</scope>
    <source>
        <strain evidence="10">86</strain>
    </source>
</reference>
<comment type="subcellular location">
    <subcellularLocation>
        <location evidence="8">Cytoplasm</location>
    </subcellularLocation>
</comment>
<dbReference type="NCBIfam" id="TIGR01027">
    <property type="entry name" value="proB"/>
    <property type="match status" value="1"/>
</dbReference>
<keyword evidence="7 8" id="KW-0067">ATP-binding</keyword>
<name>A0A212K072_9PROT</name>
<dbReference type="FunFam" id="3.40.1160.10:FF:000018">
    <property type="entry name" value="Glutamate 5-kinase"/>
    <property type="match status" value="1"/>
</dbReference>
<keyword evidence="1 8" id="KW-0963">Cytoplasm</keyword>
<dbReference type="Pfam" id="PF00696">
    <property type="entry name" value="AA_kinase"/>
    <property type="match status" value="1"/>
</dbReference>
<dbReference type="InterPro" id="IPR015947">
    <property type="entry name" value="PUA-like_sf"/>
</dbReference>
<dbReference type="PIRSF" id="PIRSF000729">
    <property type="entry name" value="GK"/>
    <property type="match status" value="1"/>
</dbReference>
<evidence type="ECO:0000256" key="4">
    <source>
        <dbReference type="ARBA" id="ARBA00022679"/>
    </source>
</evidence>
<dbReference type="EC" id="2.7.2.11" evidence="8"/>
<dbReference type="CDD" id="cd04242">
    <property type="entry name" value="AAK_G5K_ProB"/>
    <property type="match status" value="1"/>
</dbReference>
<dbReference type="InterPro" id="IPR001048">
    <property type="entry name" value="Asp/Glu/Uridylate_kinase"/>
</dbReference>
<keyword evidence="5 8" id="KW-0547">Nucleotide-binding</keyword>
<dbReference type="Gene3D" id="3.40.1160.10">
    <property type="entry name" value="Acetylglutamate kinase-like"/>
    <property type="match status" value="1"/>
</dbReference>
<feature type="binding site" evidence="8">
    <location>
        <position position="169"/>
    </location>
    <ligand>
        <name>substrate</name>
    </ligand>
</feature>
<dbReference type="Gene3D" id="2.30.130.10">
    <property type="entry name" value="PUA domain"/>
    <property type="match status" value="1"/>
</dbReference>
<organism evidence="10">
    <name type="scientific">uncultured Alphaproteobacteria bacterium</name>
    <dbReference type="NCBI Taxonomy" id="91750"/>
    <lineage>
        <taxon>Bacteria</taxon>
        <taxon>Pseudomonadati</taxon>
        <taxon>Pseudomonadota</taxon>
        <taxon>Alphaproteobacteria</taxon>
        <taxon>environmental samples</taxon>
    </lineage>
</organism>
<evidence type="ECO:0000313" key="10">
    <source>
        <dbReference type="EMBL" id="SBW05109.1"/>
    </source>
</evidence>
<keyword evidence="3 8" id="KW-0641">Proline biosynthesis</keyword>
<dbReference type="InterPro" id="IPR011529">
    <property type="entry name" value="Glu_5kinase"/>
</dbReference>
<dbReference type="UniPathway" id="UPA00098">
    <property type="reaction ID" value="UER00359"/>
</dbReference>
<comment type="caution">
    <text evidence="8">Lacks conserved residue(s) required for the propagation of feature annotation.</text>
</comment>
<keyword evidence="2 8" id="KW-0028">Amino-acid biosynthesis</keyword>
<sequence>MGTVEERRGLSAPMTTASLLERAQRVVVKVGSALLVDEASGNVRDGWLQSLADDVARLRAKGTEVVIVTSGAIALGRTPLGLRGKTLRLEEKQAAAAAGQATLIHAYQDALARHGLGVAQILLTLGDSEARRRFLNASNTLETLLKLGVVPIVNENDTVATQEIRYGDNDRLAARIAQMVSADALVLFSLDIDGLYTADPTSDPTARHIPLVEAVDETIARMAGKPKGHGSGGMVTKLLAAQICMAAGCHMAIAPGRADNPLKKLLTRETRCTWFVAADEPVAARKRWIAGSLNPKGALIVDDGAVEALHHGKSLLPAGVTAVEGRFDRGDAVLVKDAHGHELARGLSAYASKDARLIVGHRTADIEGLLGFRGRSEMIHRNDMVLTRNGGTESREEHGK</sequence>
<evidence type="ECO:0000256" key="3">
    <source>
        <dbReference type="ARBA" id="ARBA00022650"/>
    </source>
</evidence>
<dbReference type="FunFam" id="2.30.130.10:FF:000007">
    <property type="entry name" value="Glutamate 5-kinase"/>
    <property type="match status" value="1"/>
</dbReference>
<feature type="binding site" evidence="8">
    <location>
        <position position="157"/>
    </location>
    <ligand>
        <name>substrate</name>
    </ligand>
</feature>
<dbReference type="Pfam" id="PF01472">
    <property type="entry name" value="PUA"/>
    <property type="match status" value="1"/>
</dbReference>
<comment type="similarity">
    <text evidence="8">Belongs to the glutamate 5-kinase family.</text>
</comment>
<feature type="binding site" evidence="8">
    <location>
        <begin position="231"/>
        <end position="237"/>
    </location>
    <ligand>
        <name>ATP</name>
        <dbReference type="ChEBI" id="CHEBI:30616"/>
    </ligand>
</feature>
<comment type="pathway">
    <text evidence="8">Amino-acid biosynthesis; L-proline biosynthesis; L-glutamate 5-semialdehyde from L-glutamate: step 1/2.</text>
</comment>
<dbReference type="GO" id="GO:0055129">
    <property type="term" value="P:L-proline biosynthetic process"/>
    <property type="evidence" value="ECO:0007669"/>
    <property type="project" value="UniProtKB-UniRule"/>
</dbReference>
<evidence type="ECO:0000256" key="5">
    <source>
        <dbReference type="ARBA" id="ARBA00022741"/>
    </source>
</evidence>
<dbReference type="GO" id="GO:0004349">
    <property type="term" value="F:glutamate 5-kinase activity"/>
    <property type="evidence" value="ECO:0007669"/>
    <property type="project" value="UniProtKB-UniRule"/>
</dbReference>
<comment type="function">
    <text evidence="8">Catalyzes the transfer of a phosphate group to glutamate to form L-glutamate 5-phosphate.</text>
</comment>
<dbReference type="GO" id="GO:0005829">
    <property type="term" value="C:cytosol"/>
    <property type="evidence" value="ECO:0007669"/>
    <property type="project" value="TreeGrafter"/>
</dbReference>
<dbReference type="PRINTS" id="PR00474">
    <property type="entry name" value="GLU5KINASE"/>
</dbReference>
<dbReference type="InterPro" id="IPR036974">
    <property type="entry name" value="PUA_sf"/>
</dbReference>
<dbReference type="HAMAP" id="MF_00456">
    <property type="entry name" value="ProB"/>
    <property type="match status" value="1"/>
</dbReference>
<feature type="binding site" evidence="8">
    <location>
        <position position="70"/>
    </location>
    <ligand>
        <name>substrate</name>
    </ligand>
</feature>
<evidence type="ECO:0000256" key="6">
    <source>
        <dbReference type="ARBA" id="ARBA00022777"/>
    </source>
</evidence>
<gene>
    <name evidence="8 10" type="primary">proB</name>
    <name evidence="10" type="ORF">KL86APRO_11940</name>
</gene>
<comment type="catalytic activity">
    <reaction evidence="8">
        <text>L-glutamate + ATP = L-glutamyl 5-phosphate + ADP</text>
        <dbReference type="Rhea" id="RHEA:14877"/>
        <dbReference type="ChEBI" id="CHEBI:29985"/>
        <dbReference type="ChEBI" id="CHEBI:30616"/>
        <dbReference type="ChEBI" id="CHEBI:58274"/>
        <dbReference type="ChEBI" id="CHEBI:456216"/>
        <dbReference type="EC" id="2.7.2.11"/>
    </reaction>
</comment>
<dbReference type="InterPro" id="IPR041739">
    <property type="entry name" value="G5K_ProB"/>
</dbReference>
<dbReference type="InterPro" id="IPR002478">
    <property type="entry name" value="PUA"/>
</dbReference>
<evidence type="ECO:0000256" key="8">
    <source>
        <dbReference type="HAMAP-Rule" id="MF_00456"/>
    </source>
</evidence>
<dbReference type="EMBL" id="FLUO01000001">
    <property type="protein sequence ID" value="SBW05109.1"/>
    <property type="molecule type" value="Genomic_DNA"/>
</dbReference>
<feature type="domain" description="PUA" evidence="9">
    <location>
        <begin position="297"/>
        <end position="378"/>
    </location>
</feature>
<dbReference type="PANTHER" id="PTHR43654:SF1">
    <property type="entry name" value="ISOPENTENYL PHOSPHATE KINASE"/>
    <property type="match status" value="1"/>
</dbReference>
<dbReference type="GO" id="GO:0003723">
    <property type="term" value="F:RNA binding"/>
    <property type="evidence" value="ECO:0007669"/>
    <property type="project" value="InterPro"/>
</dbReference>
<dbReference type="SMART" id="SM00359">
    <property type="entry name" value="PUA"/>
    <property type="match status" value="1"/>
</dbReference>
<dbReference type="GO" id="GO:0005524">
    <property type="term" value="F:ATP binding"/>
    <property type="evidence" value="ECO:0007669"/>
    <property type="project" value="UniProtKB-KW"/>
</dbReference>
<dbReference type="CDD" id="cd21157">
    <property type="entry name" value="PUA_G5K"/>
    <property type="match status" value="1"/>
</dbReference>
<dbReference type="InterPro" id="IPR036393">
    <property type="entry name" value="AceGlu_kinase-like_sf"/>
</dbReference>
<keyword evidence="4 8" id="KW-0808">Transferase</keyword>